<gene>
    <name evidence="1" type="ORF">OOU_Y34scaffold00139g7</name>
</gene>
<sequence>MHDVGNKSLRRIRQAGGALHTSADASITHPVLSQTTRKALAIGVFVEELAPVDAAVGDADIARFSGAAMEQKGPRSGGQASASLWRIYASLTGGSCLSSKGCGLQMGVGLLGNVKKGLDRDQQHFMDRALSKTMETEDRGYIVYDQKGPDAAQLAKMAPIKRSRIGLALALGPWLLPPAVAGPSLPGMYPTAGKRRMRSCIK</sequence>
<protein>
    <submittedName>
        <fullName evidence="1">Uncharacterized protein</fullName>
    </submittedName>
</protein>
<dbReference type="AlphaFoldDB" id="A0AA97PR75"/>
<evidence type="ECO:0000313" key="1">
    <source>
        <dbReference type="EMBL" id="ELQ43718.1"/>
    </source>
</evidence>
<dbReference type="EMBL" id="JH793995">
    <property type="protein sequence ID" value="ELQ43718.1"/>
    <property type="molecule type" value="Genomic_DNA"/>
</dbReference>
<proteinExistence type="predicted"/>
<accession>A0AA97PR75</accession>
<dbReference type="Proteomes" id="UP000011086">
    <property type="component" value="Unassembled WGS sequence"/>
</dbReference>
<reference evidence="1" key="1">
    <citation type="journal article" date="2012" name="PLoS Genet.">
        <title>Comparative analysis of the genomes of two field isolates of the rice blast fungus Magnaporthe oryzae.</title>
        <authorList>
            <person name="Xue M."/>
            <person name="Yang J."/>
            <person name="Li Z."/>
            <person name="Hu S."/>
            <person name="Yao N."/>
            <person name="Dean R.A."/>
            <person name="Zhao W."/>
            <person name="Shen M."/>
            <person name="Zhang H."/>
            <person name="Li C."/>
            <person name="Liu L."/>
            <person name="Cao L."/>
            <person name="Xu X."/>
            <person name="Xing Y."/>
            <person name="Hsiang T."/>
            <person name="Zhang Z."/>
            <person name="Xu J.R."/>
            <person name="Peng Y.L."/>
        </authorList>
    </citation>
    <scope>NUCLEOTIDE SEQUENCE</scope>
    <source>
        <strain evidence="1">Y34</strain>
    </source>
</reference>
<organism evidence="1">
    <name type="scientific">Pyricularia oryzae (strain Y34)</name>
    <name type="common">Rice blast fungus</name>
    <name type="synonym">Magnaporthe oryzae</name>
    <dbReference type="NCBI Taxonomy" id="1143189"/>
    <lineage>
        <taxon>Eukaryota</taxon>
        <taxon>Fungi</taxon>
        <taxon>Dikarya</taxon>
        <taxon>Ascomycota</taxon>
        <taxon>Pezizomycotina</taxon>
        <taxon>Sordariomycetes</taxon>
        <taxon>Sordariomycetidae</taxon>
        <taxon>Magnaporthales</taxon>
        <taxon>Pyriculariaceae</taxon>
        <taxon>Pyricularia</taxon>
    </lineage>
</organism>
<name>A0AA97PR75_PYRO3</name>